<feature type="domain" description="J" evidence="2">
    <location>
        <begin position="74"/>
        <end position="138"/>
    </location>
</feature>
<evidence type="ECO:0000313" key="4">
    <source>
        <dbReference type="Proteomes" id="UP001454036"/>
    </source>
</evidence>
<proteinExistence type="predicted"/>
<feature type="compositionally biased region" description="Polar residues" evidence="1">
    <location>
        <begin position="451"/>
        <end position="462"/>
    </location>
</feature>
<dbReference type="SUPFAM" id="SSF46565">
    <property type="entry name" value="Chaperone J-domain"/>
    <property type="match status" value="1"/>
</dbReference>
<dbReference type="PROSITE" id="PS50076">
    <property type="entry name" value="DNAJ_2"/>
    <property type="match status" value="1"/>
</dbReference>
<feature type="region of interest" description="Disordered" evidence="1">
    <location>
        <begin position="495"/>
        <end position="554"/>
    </location>
</feature>
<dbReference type="Proteomes" id="UP001454036">
    <property type="component" value="Unassembled WGS sequence"/>
</dbReference>
<dbReference type="InterPro" id="IPR018253">
    <property type="entry name" value="DnaJ_domain_CS"/>
</dbReference>
<keyword evidence="4" id="KW-1185">Reference proteome</keyword>
<feature type="region of interest" description="Disordered" evidence="1">
    <location>
        <begin position="252"/>
        <end position="271"/>
    </location>
</feature>
<feature type="region of interest" description="Disordered" evidence="1">
    <location>
        <begin position="420"/>
        <end position="475"/>
    </location>
</feature>
<sequence>MEPPLFGGSGNPGDEALRWLAIAEKLLTARDLMGSKSFATRAREADPQLIAAYQILAVVDTLMASEKRINNQLDWYLILQLQPTHDSEAIATQYRRLAILLNPQKNQLPFADQAFRLVVEAWAVLSNVSRKRAYDVEVGLHSQLPVNPLVTLDLTGQSMFGQNNQAQEFQFQIHNANNNNNASGSPMMRGFREEHIPGIVMGSSSGQMQNVGNIASQNVSAPIGEDRMGNAGGYTVNNVWVSRDDGRGGRMNVGGDTSNNISVNPTGNEPLNEVRVEDVGEDNISDEHVLGNGDGLRGNETSKEVEGTFWTACPYCYHLFEYPNVYLDCTLQCQKCRKAFHGVEIASPPPIVEGKEAYFCCWGYMPLAVSVKDLGSSGGGASSWTPFSPMFTCPQKPGRGGPKSYGGPRFYHDDDDVYVELSNSSEGSDDDDDWRTSGKKKKTKNVKGKRTSTTTPGNTMKKQQSEKAKNVNGGNTETTQRFSIVEGIAGRAVNGTLAESSSKGPAGNTRRQSGRVANGRLDLNVEFSNETEEQVPRTSLANGAGHGNEDNFEGTGFFEGLDEFLSSLPILTGVGDDRVKAA</sequence>
<dbReference type="InterPro" id="IPR001623">
    <property type="entry name" value="DnaJ_domain"/>
</dbReference>
<dbReference type="PANTHER" id="PTHR45496:SF19">
    <property type="entry name" value="J DOMAIN-CONTAINING PROTEIN"/>
    <property type="match status" value="1"/>
</dbReference>
<dbReference type="PANTHER" id="PTHR45496">
    <property type="entry name" value="CHAPERONE DNAJ-DOMAIN SUPERFAMILY PROTEIN"/>
    <property type="match status" value="1"/>
</dbReference>
<dbReference type="PROSITE" id="PS00636">
    <property type="entry name" value="DNAJ_1"/>
    <property type="match status" value="1"/>
</dbReference>
<dbReference type="CDD" id="cd06257">
    <property type="entry name" value="DnaJ"/>
    <property type="match status" value="1"/>
</dbReference>
<organism evidence="3 4">
    <name type="scientific">Lithospermum erythrorhizon</name>
    <name type="common">Purple gromwell</name>
    <name type="synonym">Lithospermum officinale var. erythrorhizon</name>
    <dbReference type="NCBI Taxonomy" id="34254"/>
    <lineage>
        <taxon>Eukaryota</taxon>
        <taxon>Viridiplantae</taxon>
        <taxon>Streptophyta</taxon>
        <taxon>Embryophyta</taxon>
        <taxon>Tracheophyta</taxon>
        <taxon>Spermatophyta</taxon>
        <taxon>Magnoliopsida</taxon>
        <taxon>eudicotyledons</taxon>
        <taxon>Gunneridae</taxon>
        <taxon>Pentapetalae</taxon>
        <taxon>asterids</taxon>
        <taxon>lamiids</taxon>
        <taxon>Boraginales</taxon>
        <taxon>Boraginaceae</taxon>
        <taxon>Boraginoideae</taxon>
        <taxon>Lithospermeae</taxon>
        <taxon>Lithospermum</taxon>
    </lineage>
</organism>
<feature type="compositionally biased region" description="Polar residues" evidence="1">
    <location>
        <begin position="255"/>
        <end position="269"/>
    </location>
</feature>
<feature type="compositionally biased region" description="Basic residues" evidence="1">
    <location>
        <begin position="437"/>
        <end position="450"/>
    </location>
</feature>
<dbReference type="EMBL" id="BAABME010029710">
    <property type="protein sequence ID" value="GAA0184033.1"/>
    <property type="molecule type" value="Genomic_DNA"/>
</dbReference>
<dbReference type="InterPro" id="IPR053052">
    <property type="entry name" value="Imprinting_Balance_Reg"/>
</dbReference>
<dbReference type="Gene3D" id="1.10.287.110">
    <property type="entry name" value="DnaJ domain"/>
    <property type="match status" value="1"/>
</dbReference>
<evidence type="ECO:0000313" key="3">
    <source>
        <dbReference type="EMBL" id="GAA0184033.1"/>
    </source>
</evidence>
<dbReference type="InterPro" id="IPR036869">
    <property type="entry name" value="J_dom_sf"/>
</dbReference>
<gene>
    <name evidence="3" type="ORF">LIER_42502</name>
</gene>
<dbReference type="Pfam" id="PF00226">
    <property type="entry name" value="DnaJ"/>
    <property type="match status" value="1"/>
</dbReference>
<reference evidence="3 4" key="1">
    <citation type="submission" date="2024-01" db="EMBL/GenBank/DDBJ databases">
        <title>The complete chloroplast genome sequence of Lithospermum erythrorhizon: insights into the phylogenetic relationship among Boraginaceae species and the maternal lineages of purple gromwells.</title>
        <authorList>
            <person name="Okada T."/>
            <person name="Watanabe K."/>
        </authorList>
    </citation>
    <scope>NUCLEOTIDE SEQUENCE [LARGE SCALE GENOMIC DNA]</scope>
</reference>
<name>A0AAV3RQR7_LITER</name>
<dbReference type="SMART" id="SM00271">
    <property type="entry name" value="DnaJ"/>
    <property type="match status" value="1"/>
</dbReference>
<accession>A0AAV3RQR7</accession>
<protein>
    <submittedName>
        <fullName evidence="3">Chaperone</fullName>
    </submittedName>
</protein>
<comment type="caution">
    <text evidence="3">The sequence shown here is derived from an EMBL/GenBank/DDBJ whole genome shotgun (WGS) entry which is preliminary data.</text>
</comment>
<dbReference type="AlphaFoldDB" id="A0AAV3RQR7"/>
<evidence type="ECO:0000256" key="1">
    <source>
        <dbReference type="SAM" id="MobiDB-lite"/>
    </source>
</evidence>
<evidence type="ECO:0000259" key="2">
    <source>
        <dbReference type="PROSITE" id="PS50076"/>
    </source>
</evidence>